<reference evidence="2 3" key="1">
    <citation type="journal article" date="2023" name="IScience">
        <title>Expanded male sex-determining region conserved during the evolution of homothallism in the green alga Volvox.</title>
        <authorList>
            <person name="Yamamoto K."/>
            <person name="Matsuzaki R."/>
            <person name="Mahakham W."/>
            <person name="Heman W."/>
            <person name="Sekimoto H."/>
            <person name="Kawachi M."/>
            <person name="Minakuchi Y."/>
            <person name="Toyoda A."/>
            <person name="Nozaki H."/>
        </authorList>
    </citation>
    <scope>NUCLEOTIDE SEQUENCE [LARGE SCALE GENOMIC DNA]</scope>
    <source>
        <strain evidence="2 3">NIES-4468</strain>
    </source>
</reference>
<protein>
    <recommendedName>
        <fullName evidence="4">PIK-related kinase FAT domain-containing protein</fullName>
    </recommendedName>
</protein>
<feature type="non-terminal residue" evidence="2">
    <location>
        <position position="685"/>
    </location>
</feature>
<evidence type="ECO:0000313" key="2">
    <source>
        <dbReference type="EMBL" id="GLI66206.1"/>
    </source>
</evidence>
<dbReference type="Proteomes" id="UP001165090">
    <property type="component" value="Unassembled WGS sequence"/>
</dbReference>
<comment type="caution">
    <text evidence="2">The sequence shown here is derived from an EMBL/GenBank/DDBJ whole genome shotgun (WGS) entry which is preliminary data.</text>
</comment>
<gene>
    <name evidence="2" type="ORF">VaNZ11_009906</name>
</gene>
<name>A0ABQ5S9A9_9CHLO</name>
<keyword evidence="3" id="KW-1185">Reference proteome</keyword>
<feature type="compositionally biased region" description="Basic and acidic residues" evidence="1">
    <location>
        <begin position="53"/>
        <end position="67"/>
    </location>
</feature>
<evidence type="ECO:0000313" key="3">
    <source>
        <dbReference type="Proteomes" id="UP001165090"/>
    </source>
</evidence>
<evidence type="ECO:0008006" key="4">
    <source>
        <dbReference type="Google" id="ProtNLM"/>
    </source>
</evidence>
<organism evidence="2 3">
    <name type="scientific">Volvox africanus</name>
    <dbReference type="NCBI Taxonomy" id="51714"/>
    <lineage>
        <taxon>Eukaryota</taxon>
        <taxon>Viridiplantae</taxon>
        <taxon>Chlorophyta</taxon>
        <taxon>core chlorophytes</taxon>
        <taxon>Chlorophyceae</taxon>
        <taxon>CS clade</taxon>
        <taxon>Chlamydomonadales</taxon>
        <taxon>Volvocaceae</taxon>
        <taxon>Volvox</taxon>
    </lineage>
</organism>
<sequence length="685" mass="71102">MLIVECQSTAIQLLALPTGREALEGLGEDNDIHRHLRIYLPSTQQQRHQGQKLGDKEKDVNESKGKEATGGNRARAGAGDSGKDDTSLLGFEVVLEHMLWRVPPPAGGGTDVWLRRLTPALLGLVTDPALRLMGGLARLKSAVCEALFPALLQHLVTSAAAKDPTLLSCLAREIQQQVLLPLPSQKQHPLHPQQAPLTHGSNMTVPSLPSANVGDAWDSGDLRAVQIVLRSLEHLRRLHQRVVSERKPLGSKNAPGGPDRPEWESAVDRWEYVYGLEIDYLAVARAAIRCRQPATAMLYVSHWAEKVSEPIRVAHRLHADRKQSAAAGGKGKGTGGAGAGGGGAVRQGGSKQRGATSPSPPPSSPEQEMLRKHPFENAAVQGGVHSALLVLPLCRPQPPSGTTDALSIALDAYGAIEDPDALYALPSAYMLIGNECNSGGDGAGSAASGGGDGGGTTGVTAGVWGSGGHPEGHQLSMRLFEREGLWSHALSEHDLELRPTLAAGPGHLYNTRSGGGSARRSNTTAAAGIVSALRNLGGDVTAQYFLAGLAAAGGGGDSGTGRCGDSTIDGAAAPLTELQYELSWRLHAWNPLQLQSGSPDSSEGGFGAPFGSTWRPGAAGGGGFYEAVYRSLTALSMEDRAQVESLLITASHSAVCRLATKMGPASGGDGAEGALEGGGGGTLGC</sequence>
<feature type="compositionally biased region" description="Gly residues" evidence="1">
    <location>
        <begin position="328"/>
        <end position="346"/>
    </location>
</feature>
<feature type="region of interest" description="Disordered" evidence="1">
    <location>
        <begin position="318"/>
        <end position="369"/>
    </location>
</feature>
<evidence type="ECO:0000256" key="1">
    <source>
        <dbReference type="SAM" id="MobiDB-lite"/>
    </source>
</evidence>
<proteinExistence type="predicted"/>
<dbReference type="InterPro" id="IPR038980">
    <property type="entry name" value="ATM_plant"/>
</dbReference>
<dbReference type="PANTHER" id="PTHR37079">
    <property type="entry name" value="SERINE/THREONINE-PROTEIN KINASE ATM"/>
    <property type="match status" value="1"/>
</dbReference>
<feature type="region of interest" description="Disordered" evidence="1">
    <location>
        <begin position="40"/>
        <end position="83"/>
    </location>
</feature>
<feature type="compositionally biased region" description="Low complexity" evidence="1">
    <location>
        <begin position="69"/>
        <end position="78"/>
    </location>
</feature>
<dbReference type="EMBL" id="BSDZ01000028">
    <property type="protein sequence ID" value="GLI66206.1"/>
    <property type="molecule type" value="Genomic_DNA"/>
</dbReference>
<dbReference type="PANTHER" id="PTHR37079:SF4">
    <property type="entry name" value="SERINE_THREONINE-PROTEIN KINASE ATM"/>
    <property type="match status" value="1"/>
</dbReference>
<feature type="region of interest" description="Disordered" evidence="1">
    <location>
        <begin position="666"/>
        <end position="685"/>
    </location>
</feature>
<accession>A0ABQ5S9A9</accession>